<keyword evidence="2" id="KW-1185">Reference proteome</keyword>
<name>A0A857F4B7_9GAMM</name>
<reference evidence="2" key="1">
    <citation type="submission" date="2019-09" db="EMBL/GenBank/DDBJ databases">
        <title>Yersinia canariae sp. nov., isolated from a human yersiniosis case.</title>
        <authorList>
            <person name="Nguyen S.V."/>
            <person name="Greig D."/>
            <person name="Hurley D."/>
            <person name="Cao Y."/>
            <person name="McCabe E."/>
            <person name="Mitchell M."/>
            <person name="Jenkins C."/>
            <person name="Fanning S."/>
        </authorList>
    </citation>
    <scope>NUCLEOTIDE SEQUENCE [LARGE SCALE GENOMIC DNA]</scope>
    <source>
        <strain evidence="2">NCTC 14382</strain>
    </source>
</reference>
<dbReference type="AlphaFoldDB" id="A0A857F4B7"/>
<evidence type="ECO:0000313" key="1">
    <source>
        <dbReference type="EMBL" id="QHB34044.1"/>
    </source>
</evidence>
<sequence length="294" mass="33094">MFTLDNKNNNAVETDSFLSITDICERENISITKVISDWLNFSRKLFVKLDAVPCCLKRTFEGDDNSEIENITSGSDEYQSVFGSTVYRVFIPLNPQDFEIEKNKDQNEIVSSYISYQGLAYGFWEVKPTKITRFANEGYHIANGTSRNAIINTPGAVIINGNVSDHILFFNHSFVIFKEDFFVGPDIEAVLDESLFTEGTVEVSPQNIKSVVPGAESNVDQNVNAKEIVKGAKERVSKAERDAIFIMLSKYYKSKNGKLEAAPIANMLNSDAKDILPGREFSPETIRRWLKSIQ</sequence>
<organism evidence="1 2">
    <name type="scientific">Yersinia canariae</name>
    <dbReference type="NCBI Taxonomy" id="2607663"/>
    <lineage>
        <taxon>Bacteria</taxon>
        <taxon>Pseudomonadati</taxon>
        <taxon>Pseudomonadota</taxon>
        <taxon>Gammaproteobacteria</taxon>
        <taxon>Enterobacterales</taxon>
        <taxon>Yersiniaceae</taxon>
        <taxon>Yersinia</taxon>
    </lineage>
</organism>
<accession>A0A857F4B7</accession>
<protein>
    <submittedName>
        <fullName evidence="1">Uncharacterized protein</fullName>
    </submittedName>
</protein>
<dbReference type="Proteomes" id="UP000464402">
    <property type="component" value="Chromosome"/>
</dbReference>
<dbReference type="EMBL" id="CP043727">
    <property type="protein sequence ID" value="QHB34044.1"/>
    <property type="molecule type" value="Genomic_DNA"/>
</dbReference>
<gene>
    <name evidence="1" type="ORF">F0T03_19020</name>
</gene>
<dbReference type="RefSeq" id="WP_159680034.1">
    <property type="nucleotide sequence ID" value="NZ_CP043727.1"/>
</dbReference>
<dbReference type="KEGG" id="yca:F0T03_19020"/>
<proteinExistence type="predicted"/>
<evidence type="ECO:0000313" key="2">
    <source>
        <dbReference type="Proteomes" id="UP000464402"/>
    </source>
</evidence>